<feature type="transmembrane region" description="Helical" evidence="2">
    <location>
        <begin position="306"/>
        <end position="325"/>
    </location>
</feature>
<feature type="transmembrane region" description="Helical" evidence="2">
    <location>
        <begin position="153"/>
        <end position="174"/>
    </location>
</feature>
<feature type="compositionally biased region" description="Low complexity" evidence="1">
    <location>
        <begin position="349"/>
        <end position="359"/>
    </location>
</feature>
<protein>
    <recommendedName>
        <fullName evidence="5">Integral membrane protein</fullName>
    </recommendedName>
</protein>
<reference evidence="4" key="1">
    <citation type="journal article" date="2019" name="Int. J. Syst. Evol. Microbiol.">
        <title>The Global Catalogue of Microorganisms (GCM) 10K type strain sequencing project: providing services to taxonomists for standard genome sequencing and annotation.</title>
        <authorList>
            <consortium name="The Broad Institute Genomics Platform"/>
            <consortium name="The Broad Institute Genome Sequencing Center for Infectious Disease"/>
            <person name="Wu L."/>
            <person name="Ma J."/>
        </authorList>
    </citation>
    <scope>NUCLEOTIDE SEQUENCE [LARGE SCALE GENOMIC DNA]</scope>
    <source>
        <strain evidence="4">JCM 12607</strain>
    </source>
</reference>
<keyword evidence="4" id="KW-1185">Reference proteome</keyword>
<organism evidence="3 4">
    <name type="scientific">Streptomyces sanglieri</name>
    <dbReference type="NCBI Taxonomy" id="193460"/>
    <lineage>
        <taxon>Bacteria</taxon>
        <taxon>Bacillati</taxon>
        <taxon>Actinomycetota</taxon>
        <taxon>Actinomycetes</taxon>
        <taxon>Kitasatosporales</taxon>
        <taxon>Streptomycetaceae</taxon>
        <taxon>Streptomyces</taxon>
    </lineage>
</organism>
<dbReference type="Proteomes" id="UP001596915">
    <property type="component" value="Unassembled WGS sequence"/>
</dbReference>
<evidence type="ECO:0000256" key="2">
    <source>
        <dbReference type="SAM" id="Phobius"/>
    </source>
</evidence>
<keyword evidence="2" id="KW-1133">Transmembrane helix</keyword>
<feature type="transmembrane region" description="Helical" evidence="2">
    <location>
        <begin position="243"/>
        <end position="264"/>
    </location>
</feature>
<accession>A0ABW2WZL1</accession>
<feature type="compositionally biased region" description="Pro residues" evidence="1">
    <location>
        <begin position="333"/>
        <end position="343"/>
    </location>
</feature>
<feature type="region of interest" description="Disordered" evidence="1">
    <location>
        <begin position="332"/>
        <end position="433"/>
    </location>
</feature>
<dbReference type="EMBL" id="JBHTGL010000008">
    <property type="protein sequence ID" value="MFD0626966.1"/>
    <property type="molecule type" value="Genomic_DNA"/>
</dbReference>
<comment type="caution">
    <text evidence="3">The sequence shown here is derived from an EMBL/GenBank/DDBJ whole genome shotgun (WGS) entry which is preliminary data.</text>
</comment>
<keyword evidence="2" id="KW-0812">Transmembrane</keyword>
<evidence type="ECO:0008006" key="5">
    <source>
        <dbReference type="Google" id="ProtNLM"/>
    </source>
</evidence>
<feature type="compositionally biased region" description="Basic and acidic residues" evidence="1">
    <location>
        <begin position="380"/>
        <end position="413"/>
    </location>
</feature>
<evidence type="ECO:0000256" key="1">
    <source>
        <dbReference type="SAM" id="MobiDB-lite"/>
    </source>
</evidence>
<sequence length="433" mass="46279">MRYGPIRIYEQPLPGLPVYNHPPLAGWMLLGLNELSELGIPFGTLIRSPASIADFFCAIVVFEIVRRRGSLGAAVACGVGVAASPVLIATSGYHGNTDAVAIAFALAAAHFLVDRRAPLAAGVAAALSISVKFIPVVVIPALFLVALRAGRPAFVRFSAGFAALIALVWGPVLLTVPQNLKENVLEYAGGGYRLWGLVRFADLFGLPESFITYIEGDGHFLFVLACAAAGVWLARLRPAQLPVVVAVTMSLLLLLSTASALQYLTWAAAGLFVVGFWEGAAYSCLLGLTAVLGYQGRSAVHWSETVLLLAELGWLVLAAGLVSGVRKILAARPEPPARPPPGRPRSRRPAPSSAPAAPSTDPPRKRQTPSARHQAPSTERNWRTPREGKPEPQDRHPGGRVQRRDDAGEDPRPHSGGLPVQGRRNPHSRRREP</sequence>
<keyword evidence="2" id="KW-0472">Membrane</keyword>
<feature type="transmembrane region" description="Helical" evidence="2">
    <location>
        <begin position="120"/>
        <end position="147"/>
    </location>
</feature>
<name>A0ABW2WZL1_9ACTN</name>
<feature type="transmembrane region" description="Helical" evidence="2">
    <location>
        <begin position="270"/>
        <end position="294"/>
    </location>
</feature>
<feature type="compositionally biased region" description="Polar residues" evidence="1">
    <location>
        <begin position="368"/>
        <end position="379"/>
    </location>
</feature>
<evidence type="ECO:0000313" key="3">
    <source>
        <dbReference type="EMBL" id="MFD0626966.1"/>
    </source>
</evidence>
<feature type="compositionally biased region" description="Basic residues" evidence="1">
    <location>
        <begin position="424"/>
        <end position="433"/>
    </location>
</feature>
<gene>
    <name evidence="3" type="ORF">ACFQ2K_34070</name>
</gene>
<feature type="transmembrane region" description="Helical" evidence="2">
    <location>
        <begin position="220"/>
        <end position="236"/>
    </location>
</feature>
<feature type="transmembrane region" description="Helical" evidence="2">
    <location>
        <begin position="69"/>
        <end position="89"/>
    </location>
</feature>
<proteinExistence type="predicted"/>
<evidence type="ECO:0000313" key="4">
    <source>
        <dbReference type="Proteomes" id="UP001596915"/>
    </source>
</evidence>